<comment type="caution">
    <text evidence="1">The sequence shown here is derived from an EMBL/GenBank/DDBJ whole genome shotgun (WGS) entry which is preliminary data.</text>
</comment>
<evidence type="ECO:0000313" key="2">
    <source>
        <dbReference type="Proteomes" id="UP001348397"/>
    </source>
</evidence>
<dbReference type="RefSeq" id="WP_326319530.1">
    <property type="nucleotide sequence ID" value="NZ_JAYLAA010000008.1"/>
</dbReference>
<dbReference type="Proteomes" id="UP001348397">
    <property type="component" value="Unassembled WGS sequence"/>
</dbReference>
<organism evidence="1 2">
    <name type="scientific">Chryseobacterium salviniae</name>
    <dbReference type="NCBI Taxonomy" id="3101750"/>
    <lineage>
        <taxon>Bacteria</taxon>
        <taxon>Pseudomonadati</taxon>
        <taxon>Bacteroidota</taxon>
        <taxon>Flavobacteriia</taxon>
        <taxon>Flavobacteriales</taxon>
        <taxon>Weeksellaceae</taxon>
        <taxon>Chryseobacterium group</taxon>
        <taxon>Chryseobacterium</taxon>
    </lineage>
</organism>
<dbReference type="EMBL" id="JAYLAA010000008">
    <property type="protein sequence ID" value="MEC3874447.1"/>
    <property type="molecule type" value="Genomic_DNA"/>
</dbReference>
<proteinExistence type="predicted"/>
<sequence>MKNYFFWICMLIFLSSCKNHIQSQKKSNLYQTIVKAFIEDRNSDTKIDPQENILIIGANTSENIDNAYWVDMAFVNPKLLQNFEYKKVYMIDGYKLIIDESLNKSNKLNNSFIETKYENFNLAIVLIEYSLKNWHITFNSNNEIIRISPKNKSKEIKDLLIKKGVKFSKDFDDLE</sequence>
<dbReference type="PROSITE" id="PS51257">
    <property type="entry name" value="PROKAR_LIPOPROTEIN"/>
    <property type="match status" value="1"/>
</dbReference>
<reference evidence="1 2" key="1">
    <citation type="submission" date="2024-01" db="EMBL/GenBank/DDBJ databases">
        <title>Chryseobacterium sp. T9W2-O.</title>
        <authorList>
            <person name="Maltman C."/>
        </authorList>
    </citation>
    <scope>NUCLEOTIDE SEQUENCE [LARGE SCALE GENOMIC DNA]</scope>
    <source>
        <strain evidence="1 2">T9W2-O</strain>
    </source>
</reference>
<accession>A0ABU6HRF8</accession>
<gene>
    <name evidence="1" type="ORF">SOP96_01835</name>
</gene>
<protein>
    <recommendedName>
        <fullName evidence="3">Lipoprotein</fullName>
    </recommendedName>
</protein>
<keyword evidence="2" id="KW-1185">Reference proteome</keyword>
<evidence type="ECO:0000313" key="1">
    <source>
        <dbReference type="EMBL" id="MEC3874447.1"/>
    </source>
</evidence>
<name>A0ABU6HRF8_9FLAO</name>
<evidence type="ECO:0008006" key="3">
    <source>
        <dbReference type="Google" id="ProtNLM"/>
    </source>
</evidence>